<dbReference type="AlphaFoldDB" id="A0AAD7D0Q0"/>
<evidence type="ECO:0000313" key="1">
    <source>
        <dbReference type="EMBL" id="KAJ7673403.1"/>
    </source>
</evidence>
<dbReference type="EMBL" id="JARKIE010000163">
    <property type="protein sequence ID" value="KAJ7673403.1"/>
    <property type="molecule type" value="Genomic_DNA"/>
</dbReference>
<dbReference type="Proteomes" id="UP001221757">
    <property type="component" value="Unassembled WGS sequence"/>
</dbReference>
<keyword evidence="2" id="KW-1185">Reference proteome</keyword>
<feature type="non-terminal residue" evidence="1">
    <location>
        <position position="72"/>
    </location>
</feature>
<accession>A0AAD7D0Q0</accession>
<proteinExistence type="predicted"/>
<reference evidence="1" key="1">
    <citation type="submission" date="2023-03" db="EMBL/GenBank/DDBJ databases">
        <title>Massive genome expansion in bonnet fungi (Mycena s.s.) driven by repeated elements and novel gene families across ecological guilds.</title>
        <authorList>
            <consortium name="Lawrence Berkeley National Laboratory"/>
            <person name="Harder C.B."/>
            <person name="Miyauchi S."/>
            <person name="Viragh M."/>
            <person name="Kuo A."/>
            <person name="Thoen E."/>
            <person name="Andreopoulos B."/>
            <person name="Lu D."/>
            <person name="Skrede I."/>
            <person name="Drula E."/>
            <person name="Henrissat B."/>
            <person name="Morin E."/>
            <person name="Kohler A."/>
            <person name="Barry K."/>
            <person name="LaButti K."/>
            <person name="Morin E."/>
            <person name="Salamov A."/>
            <person name="Lipzen A."/>
            <person name="Mereny Z."/>
            <person name="Hegedus B."/>
            <person name="Baldrian P."/>
            <person name="Stursova M."/>
            <person name="Weitz H."/>
            <person name="Taylor A."/>
            <person name="Grigoriev I.V."/>
            <person name="Nagy L.G."/>
            <person name="Martin F."/>
            <person name="Kauserud H."/>
        </authorList>
    </citation>
    <scope>NUCLEOTIDE SEQUENCE</scope>
    <source>
        <strain evidence="1">CBHHK067</strain>
    </source>
</reference>
<gene>
    <name evidence="1" type="ORF">B0H17DRAFT_947276</name>
</gene>
<sequence length="72" mass="7957">AALEWLIATDQPIAAVNHPKFRVIINIAARATNGITIPRRNATREEIMTKWQVTCPSARRIGLNISVFVGGF</sequence>
<evidence type="ECO:0000313" key="2">
    <source>
        <dbReference type="Proteomes" id="UP001221757"/>
    </source>
</evidence>
<protein>
    <submittedName>
        <fullName evidence="1">Uncharacterized protein</fullName>
    </submittedName>
</protein>
<organism evidence="1 2">
    <name type="scientific">Mycena rosella</name>
    <name type="common">Pink bonnet</name>
    <name type="synonym">Agaricus rosellus</name>
    <dbReference type="NCBI Taxonomy" id="1033263"/>
    <lineage>
        <taxon>Eukaryota</taxon>
        <taxon>Fungi</taxon>
        <taxon>Dikarya</taxon>
        <taxon>Basidiomycota</taxon>
        <taxon>Agaricomycotina</taxon>
        <taxon>Agaricomycetes</taxon>
        <taxon>Agaricomycetidae</taxon>
        <taxon>Agaricales</taxon>
        <taxon>Marasmiineae</taxon>
        <taxon>Mycenaceae</taxon>
        <taxon>Mycena</taxon>
    </lineage>
</organism>
<name>A0AAD7D0Q0_MYCRO</name>
<comment type="caution">
    <text evidence="1">The sequence shown here is derived from an EMBL/GenBank/DDBJ whole genome shotgun (WGS) entry which is preliminary data.</text>
</comment>